<evidence type="ECO:0000313" key="1">
    <source>
        <dbReference type="EMBL" id="SHJ23803.1"/>
    </source>
</evidence>
<gene>
    <name evidence="1" type="ORF">SAMN02745165_01900</name>
</gene>
<dbReference type="Gene3D" id="1.10.238.160">
    <property type="match status" value="1"/>
</dbReference>
<dbReference type="AlphaFoldDB" id="A0A1M6HNU3"/>
<accession>A0A1M6HNU3</accession>
<proteinExistence type="predicted"/>
<sequence length="96" mass="11004">MPLSPSHLKKISAEVRLSGIPKHSQTIILAALENNIPDQIIRPRDLKSVVGLSKCHVDRLEREGMFPQRVRLGKAACGWRYSEIKEWFETRERGLN</sequence>
<dbReference type="Pfam" id="PF05930">
    <property type="entry name" value="Phage_AlpA"/>
    <property type="match status" value="1"/>
</dbReference>
<dbReference type="EMBL" id="FQZT01000005">
    <property type="protein sequence ID" value="SHJ23803.1"/>
    <property type="molecule type" value="Genomic_DNA"/>
</dbReference>
<evidence type="ECO:0000313" key="2">
    <source>
        <dbReference type="Proteomes" id="UP000184171"/>
    </source>
</evidence>
<keyword evidence="2" id="KW-1185">Reference proteome</keyword>
<organism evidence="1 2">
    <name type="scientific">Malonomonas rubra DSM 5091</name>
    <dbReference type="NCBI Taxonomy" id="1122189"/>
    <lineage>
        <taxon>Bacteria</taxon>
        <taxon>Pseudomonadati</taxon>
        <taxon>Thermodesulfobacteriota</taxon>
        <taxon>Desulfuromonadia</taxon>
        <taxon>Desulfuromonadales</taxon>
        <taxon>Geopsychrobacteraceae</taxon>
        <taxon>Malonomonas</taxon>
    </lineage>
</organism>
<dbReference type="STRING" id="1122189.SAMN02745165_01900"/>
<dbReference type="RefSeq" id="WP_084091908.1">
    <property type="nucleotide sequence ID" value="NZ_FQZT01000005.1"/>
</dbReference>
<dbReference type="InterPro" id="IPR010260">
    <property type="entry name" value="AlpA"/>
</dbReference>
<dbReference type="OrthoDB" id="5398721at2"/>
<protein>
    <submittedName>
        <fullName evidence="1">Transcriptional regulator, AlpA family</fullName>
    </submittedName>
</protein>
<name>A0A1M6HNU3_MALRU</name>
<reference evidence="1 2" key="1">
    <citation type="submission" date="2016-11" db="EMBL/GenBank/DDBJ databases">
        <authorList>
            <person name="Jaros S."/>
            <person name="Januszkiewicz K."/>
            <person name="Wedrychowicz H."/>
        </authorList>
    </citation>
    <scope>NUCLEOTIDE SEQUENCE [LARGE SCALE GENOMIC DNA]</scope>
    <source>
        <strain evidence="1 2">DSM 5091</strain>
    </source>
</reference>
<dbReference type="Proteomes" id="UP000184171">
    <property type="component" value="Unassembled WGS sequence"/>
</dbReference>